<evidence type="ECO:0000313" key="2">
    <source>
        <dbReference type="EMBL" id="OAE31824.1"/>
    </source>
</evidence>
<dbReference type="AlphaFoldDB" id="A0A176WFZ9"/>
<organism evidence="2 3">
    <name type="scientific">Marchantia polymorpha subsp. ruderalis</name>
    <dbReference type="NCBI Taxonomy" id="1480154"/>
    <lineage>
        <taxon>Eukaryota</taxon>
        <taxon>Viridiplantae</taxon>
        <taxon>Streptophyta</taxon>
        <taxon>Embryophyta</taxon>
        <taxon>Marchantiophyta</taxon>
        <taxon>Marchantiopsida</taxon>
        <taxon>Marchantiidae</taxon>
        <taxon>Marchantiales</taxon>
        <taxon>Marchantiaceae</taxon>
        <taxon>Marchantia</taxon>
    </lineage>
</organism>
<proteinExistence type="predicted"/>
<reference evidence="2" key="1">
    <citation type="submission" date="2016-03" db="EMBL/GenBank/DDBJ databases">
        <title>Mechanisms controlling the formation of the plant cell surface in tip-growing cells are functionally conserved among land plants.</title>
        <authorList>
            <person name="Honkanen S."/>
            <person name="Jones V.A."/>
            <person name="Morieri G."/>
            <person name="Champion C."/>
            <person name="Hetherington A.J."/>
            <person name="Kelly S."/>
            <person name="Saint-Marcoux D."/>
            <person name="Proust H."/>
            <person name="Prescott H."/>
            <person name="Dolan L."/>
        </authorList>
    </citation>
    <scope>NUCLEOTIDE SEQUENCE [LARGE SCALE GENOMIC DNA]</scope>
    <source>
        <tissue evidence="2">Whole gametophyte</tissue>
    </source>
</reference>
<keyword evidence="3" id="KW-1185">Reference proteome</keyword>
<evidence type="ECO:0000256" key="1">
    <source>
        <dbReference type="SAM" id="MobiDB-lite"/>
    </source>
</evidence>
<comment type="caution">
    <text evidence="2">The sequence shown here is derived from an EMBL/GenBank/DDBJ whole genome shotgun (WGS) entry which is preliminary data.</text>
</comment>
<name>A0A176WFZ9_MARPO</name>
<dbReference type="EMBL" id="LVLJ01000960">
    <property type="protein sequence ID" value="OAE31824.1"/>
    <property type="molecule type" value="Genomic_DNA"/>
</dbReference>
<evidence type="ECO:0000313" key="3">
    <source>
        <dbReference type="Proteomes" id="UP000077202"/>
    </source>
</evidence>
<protein>
    <submittedName>
        <fullName evidence="2">Uncharacterized protein</fullName>
    </submittedName>
</protein>
<gene>
    <name evidence="2" type="ORF">AXG93_1838s1340</name>
</gene>
<dbReference type="Proteomes" id="UP000077202">
    <property type="component" value="Unassembled WGS sequence"/>
</dbReference>
<accession>A0A176WFZ9</accession>
<feature type="region of interest" description="Disordered" evidence="1">
    <location>
        <begin position="137"/>
        <end position="164"/>
    </location>
</feature>
<feature type="compositionally biased region" description="Basic and acidic residues" evidence="1">
    <location>
        <begin position="1"/>
        <end position="15"/>
    </location>
</feature>
<feature type="region of interest" description="Disordered" evidence="1">
    <location>
        <begin position="1"/>
        <end position="30"/>
    </location>
</feature>
<sequence length="164" mass="17639">MAADSEGGRASDKRQAYSRPPRGALSNLGARNDAGRRTELELVFDDICKIVSAVAIGRCEVQDMCCAVIVTVDSEGLVQHIAIALALALHSLSLSITSPAPCTVSRQPSTPQELAEHKQQQQLLLYWKQEGSVSEIISRTGARPEKPTDSSIPEPNLLLTGHQP</sequence>